<dbReference type="Gene3D" id="1.25.40.10">
    <property type="entry name" value="Tetratricopeptide repeat domain"/>
    <property type="match status" value="1"/>
</dbReference>
<dbReference type="InterPro" id="IPR006597">
    <property type="entry name" value="Sel1-like"/>
</dbReference>
<organism evidence="3 4">
    <name type="scientific">Seminavis robusta</name>
    <dbReference type="NCBI Taxonomy" id="568900"/>
    <lineage>
        <taxon>Eukaryota</taxon>
        <taxon>Sar</taxon>
        <taxon>Stramenopiles</taxon>
        <taxon>Ochrophyta</taxon>
        <taxon>Bacillariophyta</taxon>
        <taxon>Bacillariophyceae</taxon>
        <taxon>Bacillariophycidae</taxon>
        <taxon>Naviculales</taxon>
        <taxon>Naviculaceae</taxon>
        <taxon>Seminavis</taxon>
    </lineage>
</organism>
<dbReference type="InterPro" id="IPR050767">
    <property type="entry name" value="Sel1_AlgK"/>
</dbReference>
<keyword evidence="4" id="KW-1185">Reference proteome</keyword>
<dbReference type="SUPFAM" id="SSF81901">
    <property type="entry name" value="HCP-like"/>
    <property type="match status" value="1"/>
</dbReference>
<dbReference type="EMBL" id="CAICTM010000340">
    <property type="protein sequence ID" value="CAB9508297.1"/>
    <property type="molecule type" value="Genomic_DNA"/>
</dbReference>
<dbReference type="OrthoDB" id="2384430at2759"/>
<evidence type="ECO:0000313" key="3">
    <source>
        <dbReference type="EMBL" id="CAB9508297.1"/>
    </source>
</evidence>
<comment type="caution">
    <text evidence="3">The sequence shown here is derived from an EMBL/GenBank/DDBJ whole genome shotgun (WGS) entry which is preliminary data.</text>
</comment>
<comment type="similarity">
    <text evidence="1">Belongs to the sel-1 family.</text>
</comment>
<dbReference type="Proteomes" id="UP001153069">
    <property type="component" value="Unassembled WGS sequence"/>
</dbReference>
<accession>A0A9N8DTB6</accession>
<sequence>MALEDLLEMAEAGDPLAMYDVGALYESGADGFEKDEKLAFHWYKRAHEAGNVKGTALIGCYYLLGWGVTECYTKGIAYISLAAGKGSDLASFELGLALAAGAFGMSVDKAEAMYWLEKALGACPHVSLSDKGKGEAQQKLKELRAQSPQQQAWKLGMDKGELKQCEPEEDEQSEVQEEREDDDAVYTVTEDKGTSKRRHEPVIVETIDEKEEE</sequence>
<dbReference type="Pfam" id="PF08238">
    <property type="entry name" value="Sel1"/>
    <property type="match status" value="3"/>
</dbReference>
<feature type="compositionally biased region" description="Acidic residues" evidence="2">
    <location>
        <begin position="167"/>
        <end position="184"/>
    </location>
</feature>
<feature type="compositionally biased region" description="Basic and acidic residues" evidence="2">
    <location>
        <begin position="157"/>
        <end position="166"/>
    </location>
</feature>
<dbReference type="PANTHER" id="PTHR11102">
    <property type="entry name" value="SEL-1-LIKE PROTEIN"/>
    <property type="match status" value="1"/>
</dbReference>
<protein>
    <submittedName>
        <fullName evidence="3">Sel1 domain protein repeat-containing protein</fullName>
    </submittedName>
</protein>
<dbReference type="AlphaFoldDB" id="A0A9N8DTB6"/>
<evidence type="ECO:0000256" key="2">
    <source>
        <dbReference type="SAM" id="MobiDB-lite"/>
    </source>
</evidence>
<gene>
    <name evidence="3" type="ORF">SEMRO_341_G121570.1</name>
</gene>
<evidence type="ECO:0000313" key="4">
    <source>
        <dbReference type="Proteomes" id="UP001153069"/>
    </source>
</evidence>
<name>A0A9N8DTB6_9STRA</name>
<dbReference type="SMART" id="SM00671">
    <property type="entry name" value="SEL1"/>
    <property type="match status" value="3"/>
</dbReference>
<feature type="region of interest" description="Disordered" evidence="2">
    <location>
        <begin position="157"/>
        <end position="213"/>
    </location>
</feature>
<reference evidence="3" key="1">
    <citation type="submission" date="2020-06" db="EMBL/GenBank/DDBJ databases">
        <authorList>
            <consortium name="Plant Systems Biology data submission"/>
        </authorList>
    </citation>
    <scope>NUCLEOTIDE SEQUENCE</scope>
    <source>
        <strain evidence="3">D6</strain>
    </source>
</reference>
<dbReference type="InterPro" id="IPR011990">
    <property type="entry name" value="TPR-like_helical_dom_sf"/>
</dbReference>
<dbReference type="PANTHER" id="PTHR11102:SF160">
    <property type="entry name" value="ERAD-ASSOCIATED E3 UBIQUITIN-PROTEIN LIGASE COMPONENT HRD3"/>
    <property type="match status" value="1"/>
</dbReference>
<proteinExistence type="inferred from homology"/>
<evidence type="ECO:0000256" key="1">
    <source>
        <dbReference type="ARBA" id="ARBA00038101"/>
    </source>
</evidence>